<keyword evidence="3" id="KW-1185">Reference proteome</keyword>
<dbReference type="Proteomes" id="UP000270626">
    <property type="component" value="Unassembled WGS sequence"/>
</dbReference>
<evidence type="ECO:0000256" key="1">
    <source>
        <dbReference type="SAM" id="Phobius"/>
    </source>
</evidence>
<protein>
    <submittedName>
        <fullName evidence="2">Uncharacterized protein</fullName>
    </submittedName>
</protein>
<keyword evidence="1" id="KW-1133">Transmembrane helix</keyword>
<reference evidence="2 3" key="1">
    <citation type="submission" date="2018-10" db="EMBL/GenBank/DDBJ databases">
        <title>Genomic Encyclopedia of Type Strains, Phase IV (KMG-IV): sequencing the most valuable type-strain genomes for metagenomic binning, comparative biology and taxonomic classification.</title>
        <authorList>
            <person name="Goeker M."/>
        </authorList>
    </citation>
    <scope>NUCLEOTIDE SEQUENCE [LARGE SCALE GENOMIC DNA]</scope>
    <source>
        <strain evidence="2 3">DSM 23841</strain>
    </source>
</reference>
<organism evidence="2 3">
    <name type="scientific">Azonexus fungiphilus</name>
    <dbReference type="NCBI Taxonomy" id="146940"/>
    <lineage>
        <taxon>Bacteria</taxon>
        <taxon>Pseudomonadati</taxon>
        <taxon>Pseudomonadota</taxon>
        <taxon>Betaproteobacteria</taxon>
        <taxon>Rhodocyclales</taxon>
        <taxon>Azonexaceae</taxon>
        <taxon>Azonexus</taxon>
    </lineage>
</organism>
<proteinExistence type="predicted"/>
<dbReference type="RefSeq" id="WP_170160136.1">
    <property type="nucleotide sequence ID" value="NZ_RBXP01000004.1"/>
</dbReference>
<keyword evidence="1" id="KW-0472">Membrane</keyword>
<name>A0A495WLM2_9RHOO</name>
<accession>A0A495WLM2</accession>
<sequence>MNKQRDIASFPELFDGMEQFLDEQLLRLKQAGLWSATLAVSGGLVVAWLLERAA</sequence>
<gene>
    <name evidence="2" type="ORF">DFR40_0423</name>
</gene>
<dbReference type="EMBL" id="RBXP01000004">
    <property type="protein sequence ID" value="RKT62366.1"/>
    <property type="molecule type" value="Genomic_DNA"/>
</dbReference>
<comment type="caution">
    <text evidence="2">The sequence shown here is derived from an EMBL/GenBank/DDBJ whole genome shotgun (WGS) entry which is preliminary data.</text>
</comment>
<keyword evidence="1" id="KW-0812">Transmembrane</keyword>
<dbReference type="AlphaFoldDB" id="A0A495WLM2"/>
<feature type="transmembrane region" description="Helical" evidence="1">
    <location>
        <begin position="31"/>
        <end position="50"/>
    </location>
</feature>
<evidence type="ECO:0000313" key="3">
    <source>
        <dbReference type="Proteomes" id="UP000270626"/>
    </source>
</evidence>
<evidence type="ECO:0000313" key="2">
    <source>
        <dbReference type="EMBL" id="RKT62366.1"/>
    </source>
</evidence>